<comment type="catalytic activity">
    <reaction evidence="2">
        <text>thiamine phosphate + ATP = thiamine diphosphate + ADP</text>
        <dbReference type="Rhea" id="RHEA:15913"/>
        <dbReference type="ChEBI" id="CHEBI:30616"/>
        <dbReference type="ChEBI" id="CHEBI:37575"/>
        <dbReference type="ChEBI" id="CHEBI:58937"/>
        <dbReference type="ChEBI" id="CHEBI:456216"/>
        <dbReference type="EC" id="2.7.4.16"/>
    </reaction>
</comment>
<keyword evidence="2" id="KW-0808">Transferase</keyword>
<feature type="binding site" evidence="2">
    <location>
        <position position="276"/>
    </location>
    <ligand>
        <name>substrate</name>
    </ligand>
</feature>
<dbReference type="GO" id="GO:0009229">
    <property type="term" value="P:thiamine diphosphate biosynthetic process"/>
    <property type="evidence" value="ECO:0007669"/>
    <property type="project" value="UniProtKB-UniRule"/>
</dbReference>
<dbReference type="GO" id="GO:0009228">
    <property type="term" value="P:thiamine biosynthetic process"/>
    <property type="evidence" value="ECO:0007669"/>
    <property type="project" value="UniProtKB-KW"/>
</dbReference>
<dbReference type="GO" id="GO:0009030">
    <property type="term" value="F:thiamine-phosphate kinase activity"/>
    <property type="evidence" value="ECO:0007669"/>
    <property type="project" value="UniProtKB-UniRule"/>
</dbReference>
<feature type="binding site" evidence="2">
    <location>
        <position position="227"/>
    </location>
    <ligand>
        <name>Mg(2+)</name>
        <dbReference type="ChEBI" id="CHEBI:18420"/>
        <label>5</label>
    </ligand>
</feature>
<feature type="binding site" evidence="2">
    <location>
        <position position="224"/>
    </location>
    <ligand>
        <name>Mg(2+)</name>
        <dbReference type="ChEBI" id="CHEBI:18420"/>
        <label>3</label>
    </ligand>
</feature>
<feature type="binding site" evidence="2">
    <location>
        <position position="58"/>
    </location>
    <ligand>
        <name>Mg(2+)</name>
        <dbReference type="ChEBI" id="CHEBI:18420"/>
        <label>2</label>
    </ligand>
</feature>
<dbReference type="Proteomes" id="UP000243205">
    <property type="component" value="Unassembled WGS sequence"/>
</dbReference>
<evidence type="ECO:0000259" key="3">
    <source>
        <dbReference type="Pfam" id="PF00586"/>
    </source>
</evidence>
<sequence>MMTTTTHNLASLGEFGFIARLRQKLRDQAGRTDVVLGIGDDCSACTLPAGELLLTSTDLLIENIHFRRDWTSLYALGRKSAAVNLSDIAAMGGTPRYLHLGLGLPQDLALDELDAFCDGFLDECRAAGALLCGGDTCRSQTGMFISVSVQGTVPADQLVRRSGGQPGDRLYVSGTLGDSALALHLLRQGQAPPPTLARRHHQPTPRLALGRAVAVAGLAHAMIDLSDGLLADLGHILQQSQLAACLDPAALPLSADVRRHLNHQPEDLDVVLRGGEDYELLFSAPPEAAPRLEQLAVRLALPLTAIGSLQPGEGLWLCRPDGSRQPVEARGFNHFQSGQPA</sequence>
<feature type="domain" description="PurM-like N-terminal" evidence="3">
    <location>
        <begin position="39"/>
        <end position="153"/>
    </location>
</feature>
<reference evidence="6" key="1">
    <citation type="submission" date="2016-10" db="EMBL/GenBank/DDBJ databases">
        <authorList>
            <person name="Varghese N."/>
            <person name="Submissions S."/>
        </authorList>
    </citation>
    <scope>NUCLEOTIDE SEQUENCE [LARGE SCALE GENOMIC DNA]</scope>
    <source>
        <strain evidence="6">DSM 8987</strain>
    </source>
</reference>
<dbReference type="PIRSF" id="PIRSF005303">
    <property type="entry name" value="Thiam_monoph_kin"/>
    <property type="match status" value="1"/>
</dbReference>
<dbReference type="NCBIfam" id="TIGR01379">
    <property type="entry name" value="thiL"/>
    <property type="match status" value="1"/>
</dbReference>
<dbReference type="CDD" id="cd02194">
    <property type="entry name" value="ThiL"/>
    <property type="match status" value="1"/>
</dbReference>
<keyword evidence="2" id="KW-0067">ATP-binding</keyword>
<name>A0A1G7DDY3_9BACT</name>
<keyword evidence="1 2" id="KW-0784">Thiamine biosynthesis</keyword>
<feature type="binding site" evidence="2">
    <location>
        <position position="57"/>
    </location>
    <ligand>
        <name>Mg(2+)</name>
        <dbReference type="ChEBI" id="CHEBI:18420"/>
        <label>1</label>
    </ligand>
</feature>
<dbReference type="STRING" id="57664.SAMN05661003_11335"/>
<dbReference type="Gene3D" id="3.30.1330.10">
    <property type="entry name" value="PurM-like, N-terminal domain"/>
    <property type="match status" value="1"/>
</dbReference>
<feature type="binding site" evidence="2">
    <location>
        <position position="87"/>
    </location>
    <ligand>
        <name>Mg(2+)</name>
        <dbReference type="ChEBI" id="CHEBI:18420"/>
        <label>4</label>
    </ligand>
</feature>
<feature type="binding site" evidence="2">
    <location>
        <position position="332"/>
    </location>
    <ligand>
        <name>substrate</name>
    </ligand>
</feature>
<feature type="domain" description="PurM-like C-terminal" evidence="4">
    <location>
        <begin position="165"/>
        <end position="313"/>
    </location>
</feature>
<dbReference type="SUPFAM" id="SSF55326">
    <property type="entry name" value="PurM N-terminal domain-like"/>
    <property type="match status" value="1"/>
</dbReference>
<dbReference type="Pfam" id="PF02769">
    <property type="entry name" value="AIRS_C"/>
    <property type="match status" value="1"/>
</dbReference>
<feature type="binding site" evidence="2">
    <location>
        <position position="58"/>
    </location>
    <ligand>
        <name>Mg(2+)</name>
        <dbReference type="ChEBI" id="CHEBI:18420"/>
        <label>1</label>
    </ligand>
</feature>
<feature type="binding site" evidence="2">
    <location>
        <begin position="134"/>
        <end position="135"/>
    </location>
    <ligand>
        <name>ATP</name>
        <dbReference type="ChEBI" id="CHEBI:30616"/>
    </ligand>
</feature>
<dbReference type="Gene3D" id="3.90.650.10">
    <property type="entry name" value="PurM-like C-terminal domain"/>
    <property type="match status" value="1"/>
</dbReference>
<feature type="binding site" evidence="2">
    <location>
        <position position="161"/>
    </location>
    <ligand>
        <name>ATP</name>
        <dbReference type="ChEBI" id="CHEBI:30616"/>
    </ligand>
</feature>
<dbReference type="InterPro" id="IPR036676">
    <property type="entry name" value="PurM-like_C_sf"/>
</dbReference>
<keyword evidence="2" id="KW-0479">Metal-binding</keyword>
<keyword evidence="2" id="KW-0547">Nucleotide-binding</keyword>
<comment type="pathway">
    <text evidence="2">Cofactor biosynthesis; thiamine diphosphate biosynthesis; thiamine diphosphate from thiamine phosphate: step 1/1.</text>
</comment>
<dbReference type="SUPFAM" id="SSF56042">
    <property type="entry name" value="PurM C-terminal domain-like"/>
    <property type="match status" value="1"/>
</dbReference>
<dbReference type="EC" id="2.7.4.16" evidence="2"/>
<dbReference type="InterPro" id="IPR036921">
    <property type="entry name" value="PurM-like_N_sf"/>
</dbReference>
<keyword evidence="2" id="KW-0460">Magnesium</keyword>
<dbReference type="InterPro" id="IPR006283">
    <property type="entry name" value="ThiL-like"/>
</dbReference>
<comment type="miscellaneous">
    <text evidence="2">Reaction mechanism of ThiL seems to utilize a direct, inline transfer of the gamma-phosphate of ATP to TMP rather than a phosphorylated enzyme intermediate.</text>
</comment>
<accession>A0A1G7DDY3</accession>
<evidence type="ECO:0000313" key="6">
    <source>
        <dbReference type="Proteomes" id="UP000243205"/>
    </source>
</evidence>
<keyword evidence="6" id="KW-1185">Reference proteome</keyword>
<dbReference type="GO" id="GO:0000287">
    <property type="term" value="F:magnesium ion binding"/>
    <property type="evidence" value="ECO:0007669"/>
    <property type="project" value="UniProtKB-UniRule"/>
</dbReference>
<evidence type="ECO:0000313" key="5">
    <source>
        <dbReference type="EMBL" id="SDE49669.1"/>
    </source>
</evidence>
<evidence type="ECO:0000259" key="4">
    <source>
        <dbReference type="Pfam" id="PF02769"/>
    </source>
</evidence>
<gene>
    <name evidence="2" type="primary">thiL</name>
    <name evidence="5" type="ORF">SAMN05661003_11335</name>
</gene>
<evidence type="ECO:0000256" key="1">
    <source>
        <dbReference type="ARBA" id="ARBA00022977"/>
    </source>
</evidence>
<dbReference type="InterPro" id="IPR010918">
    <property type="entry name" value="PurM-like_C_dom"/>
</dbReference>
<dbReference type="PANTHER" id="PTHR30270:SF0">
    <property type="entry name" value="THIAMINE-MONOPHOSPHATE KINASE"/>
    <property type="match status" value="1"/>
</dbReference>
<organism evidence="5 6">
    <name type="scientific">Desulfuromonas thiophila</name>
    <dbReference type="NCBI Taxonomy" id="57664"/>
    <lineage>
        <taxon>Bacteria</taxon>
        <taxon>Pseudomonadati</taxon>
        <taxon>Thermodesulfobacteriota</taxon>
        <taxon>Desulfuromonadia</taxon>
        <taxon>Desulfuromonadales</taxon>
        <taxon>Desulfuromonadaceae</taxon>
        <taxon>Desulfuromonas</taxon>
    </lineage>
</organism>
<feature type="binding site" evidence="2">
    <location>
        <position position="87"/>
    </location>
    <ligand>
        <name>Mg(2+)</name>
        <dbReference type="ChEBI" id="CHEBI:18420"/>
        <label>2</label>
    </ligand>
</feature>
<keyword evidence="2 5" id="KW-0418">Kinase</keyword>
<feature type="binding site" evidence="2">
    <location>
        <position position="226"/>
    </location>
    <ligand>
        <name>ATP</name>
        <dbReference type="ChEBI" id="CHEBI:30616"/>
    </ligand>
</feature>
<dbReference type="EMBL" id="FNAQ01000013">
    <property type="protein sequence ID" value="SDE49669.1"/>
    <property type="molecule type" value="Genomic_DNA"/>
</dbReference>
<feature type="binding site" evidence="2">
    <location>
        <position position="41"/>
    </location>
    <ligand>
        <name>Mg(2+)</name>
        <dbReference type="ChEBI" id="CHEBI:18420"/>
        <label>4</label>
    </ligand>
</feature>
<protein>
    <recommendedName>
        <fullName evidence="2">Thiamine-monophosphate kinase</fullName>
        <shortName evidence="2">TMP kinase</shortName>
        <shortName evidence="2">Thiamine-phosphate kinase</shortName>
        <ecNumber evidence="2">2.7.4.16</ecNumber>
    </recommendedName>
</protein>
<feature type="binding site" evidence="2">
    <location>
        <position position="135"/>
    </location>
    <ligand>
        <name>Mg(2+)</name>
        <dbReference type="ChEBI" id="CHEBI:18420"/>
        <label>1</label>
    </ligand>
</feature>
<feature type="binding site" evidence="2">
    <location>
        <position position="41"/>
    </location>
    <ligand>
        <name>Mg(2+)</name>
        <dbReference type="ChEBI" id="CHEBI:18420"/>
        <label>3</label>
    </ligand>
</feature>
<dbReference type="HAMAP" id="MF_02128">
    <property type="entry name" value="TMP_kinase"/>
    <property type="match status" value="1"/>
</dbReference>
<dbReference type="Pfam" id="PF00586">
    <property type="entry name" value="AIRS"/>
    <property type="match status" value="1"/>
</dbReference>
<feature type="binding site" evidence="2">
    <location>
        <position position="56"/>
    </location>
    <ligand>
        <name>Mg(2+)</name>
        <dbReference type="ChEBI" id="CHEBI:18420"/>
        <label>4</label>
    </ligand>
</feature>
<dbReference type="UniPathway" id="UPA00060">
    <property type="reaction ID" value="UER00142"/>
</dbReference>
<comment type="caution">
    <text evidence="2">Lacks conserved residue(s) required for the propagation of feature annotation.</text>
</comment>
<dbReference type="InterPro" id="IPR016188">
    <property type="entry name" value="PurM-like_N"/>
</dbReference>
<evidence type="ECO:0000256" key="2">
    <source>
        <dbReference type="HAMAP-Rule" id="MF_02128"/>
    </source>
</evidence>
<dbReference type="PANTHER" id="PTHR30270">
    <property type="entry name" value="THIAMINE-MONOPHOSPHATE KINASE"/>
    <property type="match status" value="1"/>
</dbReference>
<feature type="binding site" evidence="2">
    <location>
        <position position="65"/>
    </location>
    <ligand>
        <name>substrate</name>
    </ligand>
</feature>
<comment type="similarity">
    <text evidence="2">Belongs to the thiamine-monophosphate kinase family.</text>
</comment>
<feature type="binding site" evidence="2">
    <location>
        <position position="87"/>
    </location>
    <ligand>
        <name>Mg(2+)</name>
        <dbReference type="ChEBI" id="CHEBI:18420"/>
        <label>3</label>
    </ligand>
</feature>
<proteinExistence type="inferred from homology"/>
<dbReference type="GO" id="GO:0005524">
    <property type="term" value="F:ATP binding"/>
    <property type="evidence" value="ECO:0007669"/>
    <property type="project" value="UniProtKB-UniRule"/>
</dbReference>
<dbReference type="AlphaFoldDB" id="A0A1G7DDY3"/>
<comment type="function">
    <text evidence="2">Catalyzes the ATP-dependent phosphorylation of thiamine-monophosphate (TMP) to form thiamine-pyrophosphate (TPP), the active form of vitamin B1.</text>
</comment>